<reference evidence="2 3" key="1">
    <citation type="submission" date="2024-07" db="EMBL/GenBank/DDBJ databases">
        <title>Section-level genome sequencing and comparative genomics of Aspergillus sections Usti and Cavernicolus.</title>
        <authorList>
            <consortium name="Lawrence Berkeley National Laboratory"/>
            <person name="Nybo J.L."/>
            <person name="Vesth T.C."/>
            <person name="Theobald S."/>
            <person name="Frisvad J.C."/>
            <person name="Larsen T.O."/>
            <person name="Kjaerboelling I."/>
            <person name="Rothschild-Mancinelli K."/>
            <person name="Lyhne E.K."/>
            <person name="Kogle M.E."/>
            <person name="Barry K."/>
            <person name="Clum A."/>
            <person name="Na H."/>
            <person name="Ledsgaard L."/>
            <person name="Lin J."/>
            <person name="Lipzen A."/>
            <person name="Kuo A."/>
            <person name="Riley R."/>
            <person name="Mondo S."/>
            <person name="Labutti K."/>
            <person name="Haridas S."/>
            <person name="Pangalinan J."/>
            <person name="Salamov A.A."/>
            <person name="Simmons B.A."/>
            <person name="Magnuson J.K."/>
            <person name="Chen J."/>
            <person name="Drula E."/>
            <person name="Henrissat B."/>
            <person name="Wiebenga A."/>
            <person name="Lubbers R.J."/>
            <person name="Gomes A.C."/>
            <person name="Makela M.R."/>
            <person name="Stajich J."/>
            <person name="Grigoriev I.V."/>
            <person name="Mortensen U.H."/>
            <person name="De Vries R.P."/>
            <person name="Baker S.E."/>
            <person name="Andersen M.R."/>
        </authorList>
    </citation>
    <scope>NUCLEOTIDE SEQUENCE [LARGE SCALE GENOMIC DNA]</scope>
    <source>
        <strain evidence="2 3">CBS 209.92</strain>
    </source>
</reference>
<evidence type="ECO:0000256" key="1">
    <source>
        <dbReference type="SAM" id="Phobius"/>
    </source>
</evidence>
<evidence type="ECO:0000313" key="3">
    <source>
        <dbReference type="Proteomes" id="UP001610563"/>
    </source>
</evidence>
<gene>
    <name evidence="2" type="ORF">BJX66DRAFT_311975</name>
</gene>
<comment type="caution">
    <text evidence="2">The sequence shown here is derived from an EMBL/GenBank/DDBJ whole genome shotgun (WGS) entry which is preliminary data.</text>
</comment>
<feature type="transmembrane region" description="Helical" evidence="1">
    <location>
        <begin position="30"/>
        <end position="52"/>
    </location>
</feature>
<proteinExistence type="predicted"/>
<keyword evidence="1" id="KW-1133">Transmembrane helix</keyword>
<keyword evidence="3" id="KW-1185">Reference proteome</keyword>
<organism evidence="2 3">
    <name type="scientific">Aspergillus keveii</name>
    <dbReference type="NCBI Taxonomy" id="714993"/>
    <lineage>
        <taxon>Eukaryota</taxon>
        <taxon>Fungi</taxon>
        <taxon>Dikarya</taxon>
        <taxon>Ascomycota</taxon>
        <taxon>Pezizomycotina</taxon>
        <taxon>Eurotiomycetes</taxon>
        <taxon>Eurotiomycetidae</taxon>
        <taxon>Eurotiales</taxon>
        <taxon>Aspergillaceae</taxon>
        <taxon>Aspergillus</taxon>
        <taxon>Aspergillus subgen. Nidulantes</taxon>
    </lineage>
</organism>
<dbReference type="EMBL" id="JBFTWV010000107">
    <property type="protein sequence ID" value="KAL2786937.1"/>
    <property type="molecule type" value="Genomic_DNA"/>
</dbReference>
<sequence>MFPPNSTRSGKRAFGRGIFSTRWGSGAGSIPVWFGVAGPSFVVVVVVVVAIARRTCCSSIASRRRIRSS</sequence>
<evidence type="ECO:0000313" key="2">
    <source>
        <dbReference type="EMBL" id="KAL2786937.1"/>
    </source>
</evidence>
<accession>A0ABR4FUJ3</accession>
<keyword evidence="1" id="KW-0472">Membrane</keyword>
<keyword evidence="1" id="KW-0812">Transmembrane</keyword>
<name>A0ABR4FUJ3_9EURO</name>
<dbReference type="Proteomes" id="UP001610563">
    <property type="component" value="Unassembled WGS sequence"/>
</dbReference>
<protein>
    <submittedName>
        <fullName evidence="2">Uncharacterized protein</fullName>
    </submittedName>
</protein>